<protein>
    <recommendedName>
        <fullName evidence="3">Type II toxin-antitoxin system VapB family antitoxin</fullName>
    </recommendedName>
</protein>
<evidence type="ECO:0000313" key="1">
    <source>
        <dbReference type="EMBL" id="RNJ48286.1"/>
    </source>
</evidence>
<gene>
    <name evidence="1" type="ORF">D1O30_00260</name>
</gene>
<dbReference type="OrthoDB" id="9805830at2"/>
<organism evidence="1 2">
    <name type="scientific">Methylocystis hirsuta</name>
    <dbReference type="NCBI Taxonomy" id="369798"/>
    <lineage>
        <taxon>Bacteria</taxon>
        <taxon>Pseudomonadati</taxon>
        <taxon>Pseudomonadota</taxon>
        <taxon>Alphaproteobacteria</taxon>
        <taxon>Hyphomicrobiales</taxon>
        <taxon>Methylocystaceae</taxon>
        <taxon>Methylocystis</taxon>
    </lineage>
</organism>
<evidence type="ECO:0000313" key="2">
    <source>
        <dbReference type="Proteomes" id="UP000268623"/>
    </source>
</evidence>
<proteinExistence type="predicted"/>
<sequence>MTRTLQIEDALVDAARAATGETDDRAAVERILKGALDIRRKNAALLDLVGKVQFYEGYDPKALSPVRHDPG</sequence>
<dbReference type="RefSeq" id="WP_123174290.1">
    <property type="nucleotide sequence ID" value="NZ_QWDD01000001.1"/>
</dbReference>
<reference evidence="1 2" key="1">
    <citation type="submission" date="2018-08" db="EMBL/GenBank/DDBJ databases">
        <title>Genome sequence of Methylocystis hirsuta CSC1, a methanotroph able to accumulate PHAs.</title>
        <authorList>
            <person name="Bordel S."/>
            <person name="Rodriguez E."/>
            <person name="Gancedo J."/>
            <person name="Munoz R."/>
        </authorList>
    </citation>
    <scope>NUCLEOTIDE SEQUENCE [LARGE SCALE GENOMIC DNA]</scope>
    <source>
        <strain evidence="1 2">CSC1</strain>
    </source>
</reference>
<accession>A0A3M9XKJ3</accession>
<dbReference type="Proteomes" id="UP000268623">
    <property type="component" value="Unassembled WGS sequence"/>
</dbReference>
<dbReference type="AlphaFoldDB" id="A0A3M9XKJ3"/>
<name>A0A3M9XKJ3_9HYPH</name>
<keyword evidence="2" id="KW-1185">Reference proteome</keyword>
<comment type="caution">
    <text evidence="1">The sequence shown here is derived from an EMBL/GenBank/DDBJ whole genome shotgun (WGS) entry which is preliminary data.</text>
</comment>
<evidence type="ECO:0008006" key="3">
    <source>
        <dbReference type="Google" id="ProtNLM"/>
    </source>
</evidence>
<dbReference type="EMBL" id="QWDD01000001">
    <property type="protein sequence ID" value="RNJ48286.1"/>
    <property type="molecule type" value="Genomic_DNA"/>
</dbReference>